<keyword evidence="2 5" id="KW-0378">Hydrolase</keyword>
<organism evidence="7 8">
    <name type="scientific">Wickerhamomyces ciferrii (strain ATCC 14091 / BCRC 22168 / CBS 111 / JCM 3599 / NBRC 0793 / NRRL Y-1031 F-60-10)</name>
    <name type="common">Yeast</name>
    <name type="synonym">Pichia ciferrii</name>
    <dbReference type="NCBI Taxonomy" id="1206466"/>
    <lineage>
        <taxon>Eukaryota</taxon>
        <taxon>Fungi</taxon>
        <taxon>Dikarya</taxon>
        <taxon>Ascomycota</taxon>
        <taxon>Saccharomycotina</taxon>
        <taxon>Saccharomycetes</taxon>
        <taxon>Phaffomycetales</taxon>
        <taxon>Wickerhamomycetaceae</taxon>
        <taxon>Wickerhamomyces</taxon>
    </lineage>
</organism>
<dbReference type="Pfam" id="PF00150">
    <property type="entry name" value="Cellulase"/>
    <property type="match status" value="1"/>
</dbReference>
<feature type="domain" description="Glycoside hydrolase family 5" evidence="6">
    <location>
        <begin position="76"/>
        <end position="329"/>
    </location>
</feature>
<evidence type="ECO:0000256" key="2">
    <source>
        <dbReference type="ARBA" id="ARBA00022801"/>
    </source>
</evidence>
<reference evidence="7 8" key="1">
    <citation type="journal article" date="2012" name="Eukaryot. Cell">
        <title>Draft genome sequence of Wickerhamomyces ciferrii NRRL Y-1031 F-60-10.</title>
        <authorList>
            <person name="Schneider J."/>
            <person name="Andrea H."/>
            <person name="Blom J."/>
            <person name="Jaenicke S."/>
            <person name="Ruckert C."/>
            <person name="Schorsch C."/>
            <person name="Szczepanowski R."/>
            <person name="Farwick M."/>
            <person name="Goesmann A."/>
            <person name="Puhler A."/>
            <person name="Schaffer S."/>
            <person name="Tauch A."/>
            <person name="Kohler T."/>
            <person name="Brinkrolf K."/>
        </authorList>
    </citation>
    <scope>NUCLEOTIDE SEQUENCE [LARGE SCALE GENOMIC DNA]</scope>
    <source>
        <strain evidence="8">ATCC 14091 / BCRC 22168 / CBS 111 / JCM 3599 / NBRC 0793 / NRRL Y-1031 F-60-10</strain>
    </source>
</reference>
<dbReference type="InterPro" id="IPR001547">
    <property type="entry name" value="Glyco_hydro_5"/>
</dbReference>
<dbReference type="PANTHER" id="PTHR31297:SF43">
    <property type="entry name" value="GLUCAN 1,3-BETA-GLUCOSIDASE 3"/>
    <property type="match status" value="1"/>
</dbReference>
<dbReference type="GO" id="GO:0009986">
    <property type="term" value="C:cell surface"/>
    <property type="evidence" value="ECO:0007669"/>
    <property type="project" value="TreeGrafter"/>
</dbReference>
<dbReference type="GO" id="GO:0046557">
    <property type="term" value="F:glucan endo-1,6-beta-glucosidase activity"/>
    <property type="evidence" value="ECO:0007669"/>
    <property type="project" value="TreeGrafter"/>
</dbReference>
<dbReference type="FunFam" id="3.20.20.80:FF:000100">
    <property type="entry name" value="Glycoside hydrolase superfamily"/>
    <property type="match status" value="1"/>
</dbReference>
<dbReference type="InterPro" id="IPR017853">
    <property type="entry name" value="GH"/>
</dbReference>
<dbReference type="GO" id="GO:0009251">
    <property type="term" value="P:glucan catabolic process"/>
    <property type="evidence" value="ECO:0007669"/>
    <property type="project" value="TreeGrafter"/>
</dbReference>
<dbReference type="FunCoup" id="K0KVJ2">
    <property type="interactions" value="48"/>
</dbReference>
<dbReference type="GO" id="GO:0005737">
    <property type="term" value="C:cytoplasm"/>
    <property type="evidence" value="ECO:0007669"/>
    <property type="project" value="UniProtKB-ARBA"/>
</dbReference>
<dbReference type="EC" id="3.2.1.58" evidence="7"/>
<dbReference type="GO" id="GO:0071555">
    <property type="term" value="P:cell wall organization"/>
    <property type="evidence" value="ECO:0007669"/>
    <property type="project" value="UniProtKB-KW"/>
</dbReference>
<dbReference type="EMBL" id="CAIF01000198">
    <property type="protein sequence ID" value="CCH45484.1"/>
    <property type="molecule type" value="Genomic_DNA"/>
</dbReference>
<dbReference type="HOGENOM" id="CLU_004624_8_2_1"/>
<keyword evidence="4" id="KW-0961">Cell wall biogenesis/degradation</keyword>
<evidence type="ECO:0000256" key="3">
    <source>
        <dbReference type="ARBA" id="ARBA00023295"/>
    </source>
</evidence>
<dbReference type="eggNOG" id="ENOG502QVVM">
    <property type="taxonomic scope" value="Eukaryota"/>
</dbReference>
<accession>K0KVJ2</accession>
<comment type="similarity">
    <text evidence="1 5">Belongs to the glycosyl hydrolase 5 (cellulase A) family.</text>
</comment>
<proteinExistence type="inferred from homology"/>
<evidence type="ECO:0000256" key="5">
    <source>
        <dbReference type="RuleBase" id="RU361153"/>
    </source>
</evidence>
<dbReference type="GO" id="GO:0005576">
    <property type="term" value="C:extracellular region"/>
    <property type="evidence" value="ECO:0007669"/>
    <property type="project" value="TreeGrafter"/>
</dbReference>
<keyword evidence="3 5" id="KW-0326">Glycosidase</keyword>
<gene>
    <name evidence="7" type="primary">EXG3</name>
    <name evidence="7" type="ORF">BN7_5066</name>
</gene>
<dbReference type="SUPFAM" id="SSF51445">
    <property type="entry name" value="(Trans)glycosidases"/>
    <property type="match status" value="1"/>
</dbReference>
<keyword evidence="8" id="KW-1185">Reference proteome</keyword>
<protein>
    <submittedName>
        <fullName evidence="7">Glucan 1,3-beta-glucosidase 3</fullName>
        <ecNumber evidence="7">3.2.1.58</ecNumber>
    </submittedName>
</protein>
<evidence type="ECO:0000313" key="7">
    <source>
        <dbReference type="EMBL" id="CCH45484.1"/>
    </source>
</evidence>
<dbReference type="PANTHER" id="PTHR31297">
    <property type="entry name" value="GLUCAN ENDO-1,6-BETA-GLUCOSIDASE B"/>
    <property type="match status" value="1"/>
</dbReference>
<evidence type="ECO:0000259" key="6">
    <source>
        <dbReference type="Pfam" id="PF00150"/>
    </source>
</evidence>
<evidence type="ECO:0000256" key="1">
    <source>
        <dbReference type="ARBA" id="ARBA00005641"/>
    </source>
</evidence>
<dbReference type="STRING" id="1206466.K0KVJ2"/>
<dbReference type="AlphaFoldDB" id="K0KVJ2"/>
<name>K0KVJ2_WICCF</name>
<comment type="caution">
    <text evidence="7">The sequence shown here is derived from an EMBL/GenBank/DDBJ whole genome shotgun (WGS) entry which is preliminary data.</text>
</comment>
<dbReference type="Gene3D" id="3.20.20.80">
    <property type="entry name" value="Glycosidases"/>
    <property type="match status" value="1"/>
</dbReference>
<dbReference type="GO" id="GO:0004338">
    <property type="term" value="F:glucan exo-1,3-beta-glucosidase activity"/>
    <property type="evidence" value="ECO:0007669"/>
    <property type="project" value="UniProtKB-EC"/>
</dbReference>
<evidence type="ECO:0000313" key="8">
    <source>
        <dbReference type="Proteomes" id="UP000009328"/>
    </source>
</evidence>
<sequence>MVFDKLKKLTGDKPLVPAAPAAPAGQAPDKKTIYRNRYNFGVNFGSQFVLEKFIFDKFFVDNTGTELEAITAYIKQNGADNTQKDLEAHWSGFATDDDWNWLKSKGVKAVRLPIGYWHVNGGSFASGTPFASIAGVYKNAWNHIKDVVNKAKDNEIGVLVDLHAVPGGANTGDHSGQKLDKPEFWSNKNYQQIAIQALEFIANEFKDQENVVGLQIVNEIDFDNNPSNQQEYYRKATKHIRQIDGNIPIIISDGWWPDQYVKWINENEQNLNNQSVGLVIDDHVYRCFSDADKAKSPEQIIKDLDGDVLTNLSGPADIIVGEYSLVLDGESWNKTSGDRAQLVHQYGNELSRIFAERASTGTYFWTLKFEHGDGGEWGFYPSVNSGAIPAHPTGLSKVPTEDEFNSILNNELNQHSSYWDGQNPNEKYEHWRYQEGFTSAWVDSQSFGQFNGSKIGRLSAWKSARRAEHIQNRGNSNFIWEWEQGFDKAISIFSQVAFQ</sequence>
<dbReference type="InterPro" id="IPR050386">
    <property type="entry name" value="Glycosyl_hydrolase_5"/>
</dbReference>
<dbReference type="InParanoid" id="K0KVJ2"/>
<dbReference type="Proteomes" id="UP000009328">
    <property type="component" value="Unassembled WGS sequence"/>
</dbReference>
<evidence type="ECO:0000256" key="4">
    <source>
        <dbReference type="ARBA" id="ARBA00023316"/>
    </source>
</evidence>